<sequence length="87" mass="9675">MRLHSCAVYLACERWSDSIFVTPVPNWLAWDFLESFALGIITSDGPTNIALFADDLAVWCCASKEQSELNSVQNKSLGETRGLMFGE</sequence>
<dbReference type="AlphaFoldDB" id="A0A8X7C742"/>
<dbReference type="EMBL" id="BMAV01012938">
    <property type="protein sequence ID" value="GFY60001.1"/>
    <property type="molecule type" value="Genomic_DNA"/>
</dbReference>
<name>A0A8X7C742_9ARAC</name>
<keyword evidence="2" id="KW-1185">Reference proteome</keyword>
<reference evidence="1" key="1">
    <citation type="submission" date="2020-08" db="EMBL/GenBank/DDBJ databases">
        <title>Multicomponent nature underlies the extraordinary mechanical properties of spider dragline silk.</title>
        <authorList>
            <person name="Kono N."/>
            <person name="Nakamura H."/>
            <person name="Mori M."/>
            <person name="Yoshida Y."/>
            <person name="Ohtoshi R."/>
            <person name="Malay A.D."/>
            <person name="Moran D.A.P."/>
            <person name="Tomita M."/>
            <person name="Numata K."/>
            <person name="Arakawa K."/>
        </authorList>
    </citation>
    <scope>NUCLEOTIDE SEQUENCE</scope>
</reference>
<evidence type="ECO:0000313" key="2">
    <source>
        <dbReference type="Proteomes" id="UP000886998"/>
    </source>
</evidence>
<comment type="caution">
    <text evidence="1">The sequence shown here is derived from an EMBL/GenBank/DDBJ whole genome shotgun (WGS) entry which is preliminary data.</text>
</comment>
<dbReference type="Proteomes" id="UP000886998">
    <property type="component" value="Unassembled WGS sequence"/>
</dbReference>
<accession>A0A8X7C742</accession>
<evidence type="ECO:0000313" key="1">
    <source>
        <dbReference type="EMBL" id="GFY60001.1"/>
    </source>
</evidence>
<gene>
    <name evidence="1" type="ORF">TNIN_383441</name>
</gene>
<evidence type="ECO:0008006" key="3">
    <source>
        <dbReference type="Google" id="ProtNLM"/>
    </source>
</evidence>
<proteinExistence type="predicted"/>
<organism evidence="1 2">
    <name type="scientific">Trichonephila inaurata madagascariensis</name>
    <dbReference type="NCBI Taxonomy" id="2747483"/>
    <lineage>
        <taxon>Eukaryota</taxon>
        <taxon>Metazoa</taxon>
        <taxon>Ecdysozoa</taxon>
        <taxon>Arthropoda</taxon>
        <taxon>Chelicerata</taxon>
        <taxon>Arachnida</taxon>
        <taxon>Araneae</taxon>
        <taxon>Araneomorphae</taxon>
        <taxon>Entelegynae</taxon>
        <taxon>Araneoidea</taxon>
        <taxon>Nephilidae</taxon>
        <taxon>Trichonephila</taxon>
        <taxon>Trichonephila inaurata</taxon>
    </lineage>
</organism>
<dbReference type="OrthoDB" id="6434707at2759"/>
<protein>
    <recommendedName>
        <fullName evidence="3">Reverse transcriptase domain-containing protein</fullName>
    </recommendedName>
</protein>